<comment type="caution">
    <text evidence="1">The sequence shown here is derived from an EMBL/GenBank/DDBJ whole genome shotgun (WGS) entry which is preliminary data.</text>
</comment>
<evidence type="ECO:0000313" key="1">
    <source>
        <dbReference type="EMBL" id="PWL16491.1"/>
    </source>
</evidence>
<protein>
    <submittedName>
        <fullName evidence="1">Uncharacterized protein</fullName>
    </submittedName>
</protein>
<accession>A0A316J585</accession>
<gene>
    <name evidence="1" type="ORF">DKP76_17005</name>
</gene>
<sequence length="72" mass="8346">MIMPTVQQFEKDSLDSGDLVLNHWFVKLLNSAVFSPWTHGCPNEVVRDTQHEILNFASAGYQLTFYNNRCDR</sequence>
<name>A0A316J585_9HYPH</name>
<dbReference type="AlphaFoldDB" id="A0A316J585"/>
<dbReference type="Proteomes" id="UP000245865">
    <property type="component" value="Unassembled WGS sequence"/>
</dbReference>
<evidence type="ECO:0000313" key="2">
    <source>
        <dbReference type="Proteomes" id="UP000245865"/>
    </source>
</evidence>
<keyword evidence="2" id="KW-1185">Reference proteome</keyword>
<proteinExistence type="predicted"/>
<organism evidence="1 2">
    <name type="scientific">Falsochrobactrum shanghaiense</name>
    <dbReference type="NCBI Taxonomy" id="2201899"/>
    <lineage>
        <taxon>Bacteria</taxon>
        <taxon>Pseudomonadati</taxon>
        <taxon>Pseudomonadota</taxon>
        <taxon>Alphaproteobacteria</taxon>
        <taxon>Hyphomicrobiales</taxon>
        <taxon>Brucellaceae</taxon>
        <taxon>Falsochrobactrum</taxon>
    </lineage>
</organism>
<reference evidence="1 2" key="1">
    <citation type="submission" date="2018-05" db="EMBL/GenBank/DDBJ databases">
        <title>Comparative genomic sequence analysis between strain HN4 and CCM 8460T (Falsochrobactrum ovis) will provide more evidence to prove that HN4 is a new species of Falsochrobactrum.</title>
        <authorList>
            <person name="Lyu W."/>
            <person name="Sun L."/>
            <person name="Yao L."/>
        </authorList>
    </citation>
    <scope>NUCLEOTIDE SEQUENCE [LARGE SCALE GENOMIC DNA]</scope>
    <source>
        <strain evidence="1 2">HN4</strain>
    </source>
</reference>
<dbReference type="EMBL" id="QGDB01000009">
    <property type="protein sequence ID" value="PWL16491.1"/>
    <property type="molecule type" value="Genomic_DNA"/>
</dbReference>